<name>A0A0B0PHL6_GOSAR</name>
<gene>
    <name evidence="1" type="ORF">F383_01925</name>
</gene>
<organism evidence="1 2">
    <name type="scientific">Gossypium arboreum</name>
    <name type="common">Tree cotton</name>
    <name type="synonym">Gossypium nanking</name>
    <dbReference type="NCBI Taxonomy" id="29729"/>
    <lineage>
        <taxon>Eukaryota</taxon>
        <taxon>Viridiplantae</taxon>
        <taxon>Streptophyta</taxon>
        <taxon>Embryophyta</taxon>
        <taxon>Tracheophyta</taxon>
        <taxon>Spermatophyta</taxon>
        <taxon>Magnoliopsida</taxon>
        <taxon>eudicotyledons</taxon>
        <taxon>Gunneridae</taxon>
        <taxon>Pentapetalae</taxon>
        <taxon>rosids</taxon>
        <taxon>malvids</taxon>
        <taxon>Malvales</taxon>
        <taxon>Malvaceae</taxon>
        <taxon>Malvoideae</taxon>
        <taxon>Gossypium</taxon>
    </lineage>
</organism>
<dbReference type="EMBL" id="KN428614">
    <property type="protein sequence ID" value="KHG24397.1"/>
    <property type="molecule type" value="Genomic_DNA"/>
</dbReference>
<keyword evidence="2" id="KW-1185">Reference proteome</keyword>
<accession>A0A0B0PHL6</accession>
<reference evidence="2" key="1">
    <citation type="submission" date="2014-09" db="EMBL/GenBank/DDBJ databases">
        <authorList>
            <person name="Mudge J."/>
            <person name="Ramaraj T."/>
            <person name="Lindquist I.E."/>
            <person name="Bharti A.K."/>
            <person name="Sundararajan A."/>
            <person name="Cameron C.T."/>
            <person name="Woodward J.E."/>
            <person name="May G.D."/>
            <person name="Brubaker C."/>
            <person name="Broadhvest J."/>
            <person name="Wilkins T.A."/>
        </authorList>
    </citation>
    <scope>NUCLEOTIDE SEQUENCE</scope>
    <source>
        <strain evidence="2">cv. AKA8401</strain>
    </source>
</reference>
<dbReference type="AlphaFoldDB" id="A0A0B0PHL6"/>
<evidence type="ECO:0000313" key="2">
    <source>
        <dbReference type="Proteomes" id="UP000032142"/>
    </source>
</evidence>
<sequence>MSRHRIRYVFSCKTTSGMLASTYDLRVRPCMGHQHRI</sequence>
<dbReference type="Proteomes" id="UP000032142">
    <property type="component" value="Unassembled WGS sequence"/>
</dbReference>
<protein>
    <submittedName>
        <fullName evidence="1">Uncharacterized protein</fullName>
    </submittedName>
</protein>
<evidence type="ECO:0000313" key="1">
    <source>
        <dbReference type="EMBL" id="KHG24397.1"/>
    </source>
</evidence>
<proteinExistence type="predicted"/>